<feature type="chain" id="PRO_5025542502" evidence="2">
    <location>
        <begin position="19"/>
        <end position="209"/>
    </location>
</feature>
<gene>
    <name evidence="3" type="ORF">BU26DRAFT_172689</name>
</gene>
<evidence type="ECO:0000256" key="2">
    <source>
        <dbReference type="SAM" id="SignalP"/>
    </source>
</evidence>
<evidence type="ECO:0000313" key="4">
    <source>
        <dbReference type="Proteomes" id="UP000800094"/>
    </source>
</evidence>
<dbReference type="EMBL" id="ML987211">
    <property type="protein sequence ID" value="KAF2241547.1"/>
    <property type="molecule type" value="Genomic_DNA"/>
</dbReference>
<organism evidence="3 4">
    <name type="scientific">Trematosphaeria pertusa</name>
    <dbReference type="NCBI Taxonomy" id="390896"/>
    <lineage>
        <taxon>Eukaryota</taxon>
        <taxon>Fungi</taxon>
        <taxon>Dikarya</taxon>
        <taxon>Ascomycota</taxon>
        <taxon>Pezizomycotina</taxon>
        <taxon>Dothideomycetes</taxon>
        <taxon>Pleosporomycetidae</taxon>
        <taxon>Pleosporales</taxon>
        <taxon>Massarineae</taxon>
        <taxon>Trematosphaeriaceae</taxon>
        <taxon>Trematosphaeria</taxon>
    </lineage>
</organism>
<dbReference type="OrthoDB" id="3798369at2759"/>
<proteinExistence type="predicted"/>
<feature type="compositionally biased region" description="Low complexity" evidence="1">
    <location>
        <begin position="65"/>
        <end position="84"/>
    </location>
</feature>
<sequence length="209" mass="21914">MLFNTLYLTFLLSTLSAGLPLEGALQPREIIPRAKSYAIVNVDGGSSTPPPAETTTVTEDKTKTIKVTDAASTPTDTATATLHPTPAPTGSERSSGPTRATSSSPATTPQPKPSSSERPVATPAPSIVTIVITETAAPTEYYDNGMWHTSYVVKTFWAAAVASSTISTSTVAASASPSLPILEDAALSYNQTHGRRAAWMRRDEGTFAD</sequence>
<evidence type="ECO:0000313" key="3">
    <source>
        <dbReference type="EMBL" id="KAF2241547.1"/>
    </source>
</evidence>
<dbReference type="AlphaFoldDB" id="A0A6A6HU40"/>
<name>A0A6A6HU40_9PLEO</name>
<feature type="signal peptide" evidence="2">
    <location>
        <begin position="1"/>
        <end position="18"/>
    </location>
</feature>
<accession>A0A6A6HU40</accession>
<dbReference type="RefSeq" id="XP_033676551.1">
    <property type="nucleotide sequence ID" value="XM_033820294.1"/>
</dbReference>
<keyword evidence="4" id="KW-1185">Reference proteome</keyword>
<protein>
    <submittedName>
        <fullName evidence="3">Uncharacterized protein</fullName>
    </submittedName>
</protein>
<feature type="compositionally biased region" description="Low complexity" evidence="1">
    <location>
        <begin position="94"/>
        <end position="116"/>
    </location>
</feature>
<reference evidence="3" key="1">
    <citation type="journal article" date="2020" name="Stud. Mycol.">
        <title>101 Dothideomycetes genomes: a test case for predicting lifestyles and emergence of pathogens.</title>
        <authorList>
            <person name="Haridas S."/>
            <person name="Albert R."/>
            <person name="Binder M."/>
            <person name="Bloem J."/>
            <person name="Labutti K."/>
            <person name="Salamov A."/>
            <person name="Andreopoulos B."/>
            <person name="Baker S."/>
            <person name="Barry K."/>
            <person name="Bills G."/>
            <person name="Bluhm B."/>
            <person name="Cannon C."/>
            <person name="Castanera R."/>
            <person name="Culley D."/>
            <person name="Daum C."/>
            <person name="Ezra D."/>
            <person name="Gonzalez J."/>
            <person name="Henrissat B."/>
            <person name="Kuo A."/>
            <person name="Liang C."/>
            <person name="Lipzen A."/>
            <person name="Lutzoni F."/>
            <person name="Magnuson J."/>
            <person name="Mondo S."/>
            <person name="Nolan M."/>
            <person name="Ohm R."/>
            <person name="Pangilinan J."/>
            <person name="Park H.-J."/>
            <person name="Ramirez L."/>
            <person name="Alfaro M."/>
            <person name="Sun H."/>
            <person name="Tritt A."/>
            <person name="Yoshinaga Y."/>
            <person name="Zwiers L.-H."/>
            <person name="Turgeon B."/>
            <person name="Goodwin S."/>
            <person name="Spatafora J."/>
            <person name="Crous P."/>
            <person name="Grigoriev I."/>
        </authorList>
    </citation>
    <scope>NUCLEOTIDE SEQUENCE</scope>
    <source>
        <strain evidence="3">CBS 122368</strain>
    </source>
</reference>
<evidence type="ECO:0000256" key="1">
    <source>
        <dbReference type="SAM" id="MobiDB-lite"/>
    </source>
</evidence>
<feature type="region of interest" description="Disordered" evidence="1">
    <location>
        <begin position="42"/>
        <end position="122"/>
    </location>
</feature>
<keyword evidence="2" id="KW-0732">Signal</keyword>
<dbReference type="Proteomes" id="UP000800094">
    <property type="component" value="Unassembled WGS sequence"/>
</dbReference>
<dbReference type="GeneID" id="54573624"/>